<dbReference type="Proteomes" id="UP001589862">
    <property type="component" value="Unassembled WGS sequence"/>
</dbReference>
<name>A0ABV6P8F8_9MICC</name>
<evidence type="ECO:0000313" key="3">
    <source>
        <dbReference type="Proteomes" id="UP001589862"/>
    </source>
</evidence>
<feature type="domain" description="YchJ-like middle NTF2-like" evidence="1">
    <location>
        <begin position="33"/>
        <end position="126"/>
    </location>
</feature>
<dbReference type="InterPro" id="IPR048469">
    <property type="entry name" value="YchJ-like_M"/>
</dbReference>
<dbReference type="InterPro" id="IPR032710">
    <property type="entry name" value="NTF2-like_dom_sf"/>
</dbReference>
<accession>A0ABV6P8F8</accession>
<comment type="caution">
    <text evidence="2">The sequence shown here is derived from an EMBL/GenBank/DDBJ whole genome shotgun (WGS) entry which is preliminary data.</text>
</comment>
<protein>
    <submittedName>
        <fullName evidence="2">YchJ family protein</fullName>
    </submittedName>
</protein>
<evidence type="ECO:0000259" key="1">
    <source>
        <dbReference type="Pfam" id="PF17775"/>
    </source>
</evidence>
<keyword evidence="3" id="KW-1185">Reference proteome</keyword>
<dbReference type="RefSeq" id="WP_377458097.1">
    <property type="nucleotide sequence ID" value="NZ_JBHLUB010000003.1"/>
</dbReference>
<dbReference type="Pfam" id="PF17775">
    <property type="entry name" value="YchJ_M-like"/>
    <property type="match status" value="1"/>
</dbReference>
<organism evidence="2 3">
    <name type="scientific">Micrococcoides hystricis</name>
    <dbReference type="NCBI Taxonomy" id="1572761"/>
    <lineage>
        <taxon>Bacteria</taxon>
        <taxon>Bacillati</taxon>
        <taxon>Actinomycetota</taxon>
        <taxon>Actinomycetes</taxon>
        <taxon>Micrococcales</taxon>
        <taxon>Micrococcaceae</taxon>
        <taxon>Micrococcoides</taxon>
    </lineage>
</organism>
<gene>
    <name evidence="2" type="ORF">ACFFFR_03280</name>
</gene>
<reference evidence="2 3" key="1">
    <citation type="submission" date="2024-09" db="EMBL/GenBank/DDBJ databases">
        <authorList>
            <person name="Sun Q."/>
            <person name="Mori K."/>
        </authorList>
    </citation>
    <scope>NUCLEOTIDE SEQUENCE [LARGE SCALE GENOMIC DNA]</scope>
    <source>
        <strain evidence="2 3">NCAIM B.02604</strain>
    </source>
</reference>
<evidence type="ECO:0000313" key="2">
    <source>
        <dbReference type="EMBL" id="MFC0581415.1"/>
    </source>
</evidence>
<dbReference type="Gene3D" id="3.10.450.50">
    <property type="match status" value="1"/>
</dbReference>
<dbReference type="SUPFAM" id="SSF54427">
    <property type="entry name" value="NTF2-like"/>
    <property type="match status" value="1"/>
</dbReference>
<dbReference type="EMBL" id="JBHLUB010000003">
    <property type="protein sequence ID" value="MFC0581415.1"/>
    <property type="molecule type" value="Genomic_DNA"/>
</dbReference>
<proteinExistence type="predicted"/>
<sequence>MKQNECFCGGVPPGAPVRECCGPALEAEQWPRTAEALMRSRYSAFVTNNEDHLFRTWHPRFRPAHFGIDPNTVWTGLTILNVEAGQEQDSVGVVEFEASYTEDGREQVLRERSRFSKRAGRWMYEEAF</sequence>